<evidence type="ECO:0008006" key="3">
    <source>
        <dbReference type="Google" id="ProtNLM"/>
    </source>
</evidence>
<evidence type="ECO:0000313" key="2">
    <source>
        <dbReference type="Proteomes" id="UP001266305"/>
    </source>
</evidence>
<protein>
    <recommendedName>
        <fullName evidence="3">Transposase</fullName>
    </recommendedName>
</protein>
<accession>A0ABQ9WJK8</accession>
<comment type="caution">
    <text evidence="1">The sequence shown here is derived from an EMBL/GenBank/DDBJ whole genome shotgun (WGS) entry which is preliminary data.</text>
</comment>
<reference evidence="1 2" key="1">
    <citation type="submission" date="2023-05" db="EMBL/GenBank/DDBJ databases">
        <title>B98-5 Cell Line De Novo Hybrid Assembly: An Optical Mapping Approach.</title>
        <authorList>
            <person name="Kananen K."/>
            <person name="Auerbach J.A."/>
            <person name="Kautto E."/>
            <person name="Blachly J.S."/>
        </authorList>
    </citation>
    <scope>NUCLEOTIDE SEQUENCE [LARGE SCALE GENOMIC DNA]</scope>
    <source>
        <strain evidence="1">B95-8</strain>
        <tissue evidence="1">Cell line</tissue>
    </source>
</reference>
<gene>
    <name evidence="1" type="ORF">P7K49_003235</name>
</gene>
<dbReference type="Proteomes" id="UP001266305">
    <property type="component" value="Unassembled WGS sequence"/>
</dbReference>
<keyword evidence="2" id="KW-1185">Reference proteome</keyword>
<sequence>MHETVNGKRSHTFKLMHARIALCDRHRVIARPLTMATSARLSDPALNSQGGTEG</sequence>
<organism evidence="1 2">
    <name type="scientific">Saguinus oedipus</name>
    <name type="common">Cotton-top tamarin</name>
    <name type="synonym">Oedipomidas oedipus</name>
    <dbReference type="NCBI Taxonomy" id="9490"/>
    <lineage>
        <taxon>Eukaryota</taxon>
        <taxon>Metazoa</taxon>
        <taxon>Chordata</taxon>
        <taxon>Craniata</taxon>
        <taxon>Vertebrata</taxon>
        <taxon>Euteleostomi</taxon>
        <taxon>Mammalia</taxon>
        <taxon>Eutheria</taxon>
        <taxon>Euarchontoglires</taxon>
        <taxon>Primates</taxon>
        <taxon>Haplorrhini</taxon>
        <taxon>Platyrrhini</taxon>
        <taxon>Cebidae</taxon>
        <taxon>Callitrichinae</taxon>
        <taxon>Saguinus</taxon>
    </lineage>
</organism>
<feature type="non-terminal residue" evidence="1">
    <location>
        <position position="54"/>
    </location>
</feature>
<dbReference type="EMBL" id="JASSZA010000001">
    <property type="protein sequence ID" value="KAK2121849.1"/>
    <property type="molecule type" value="Genomic_DNA"/>
</dbReference>
<proteinExistence type="predicted"/>
<evidence type="ECO:0000313" key="1">
    <source>
        <dbReference type="EMBL" id="KAK2121849.1"/>
    </source>
</evidence>
<name>A0ABQ9WJK8_SAGOE</name>